<feature type="compositionally biased region" description="Polar residues" evidence="1">
    <location>
        <begin position="163"/>
        <end position="175"/>
    </location>
</feature>
<sequence length="343" mass="38053">MSMRKRRSRFTKAAGSHSTNDTNATANVQNGARFLGTSSSTAPCSVELKQVSVTLVGCTLYTDQIRKCRSTHWGDQELNGMTSALSLTKDDHTPYHGGEASERRSRLQSETEGCQCLLPWKPKPSSRLVVCPAQGMRYTGTRPREGNRIPGSNGAAPWCPGRQSASANDTGSSDSAVFREHNQEARPALLFLSSQLRQEEMMFRFKSYYQPTPGDGVLEKLAWKKWGEKRGKRIRFSRLTLNSRVTARAEVFRHCEPLERLMSKKSTVSRSLSLLHYYASHKASPLLVLCPPGVATHLLPDSCLAEGDKWVSLLISRSDYLPLPAGGSDKRIWVTGEFGKICT</sequence>
<name>A0AAE0ZHZ0_9GAST</name>
<comment type="caution">
    <text evidence="2">The sequence shown here is derived from an EMBL/GenBank/DDBJ whole genome shotgun (WGS) entry which is preliminary data.</text>
</comment>
<reference evidence="2" key="1">
    <citation type="journal article" date="2023" name="G3 (Bethesda)">
        <title>A reference genome for the long-term kleptoplast-retaining sea slug Elysia crispata morphotype clarki.</title>
        <authorList>
            <person name="Eastman K.E."/>
            <person name="Pendleton A.L."/>
            <person name="Shaikh M.A."/>
            <person name="Suttiyut T."/>
            <person name="Ogas R."/>
            <person name="Tomko P."/>
            <person name="Gavelis G."/>
            <person name="Widhalm J.R."/>
            <person name="Wisecaver J.H."/>
        </authorList>
    </citation>
    <scope>NUCLEOTIDE SEQUENCE</scope>
    <source>
        <strain evidence="2">ECLA1</strain>
    </source>
</reference>
<dbReference type="AlphaFoldDB" id="A0AAE0ZHZ0"/>
<feature type="compositionally biased region" description="Polar residues" evidence="1">
    <location>
        <begin position="16"/>
        <end position="26"/>
    </location>
</feature>
<dbReference type="Proteomes" id="UP001283361">
    <property type="component" value="Unassembled WGS sequence"/>
</dbReference>
<evidence type="ECO:0000313" key="2">
    <source>
        <dbReference type="EMBL" id="KAK3769570.1"/>
    </source>
</evidence>
<proteinExistence type="predicted"/>
<feature type="region of interest" description="Disordered" evidence="1">
    <location>
        <begin position="1"/>
        <end position="26"/>
    </location>
</feature>
<feature type="region of interest" description="Disordered" evidence="1">
    <location>
        <begin position="141"/>
        <end position="175"/>
    </location>
</feature>
<evidence type="ECO:0000313" key="3">
    <source>
        <dbReference type="Proteomes" id="UP001283361"/>
    </source>
</evidence>
<protein>
    <submittedName>
        <fullName evidence="2">Uncharacterized protein</fullName>
    </submittedName>
</protein>
<keyword evidence="3" id="KW-1185">Reference proteome</keyword>
<organism evidence="2 3">
    <name type="scientific">Elysia crispata</name>
    <name type="common">lettuce slug</name>
    <dbReference type="NCBI Taxonomy" id="231223"/>
    <lineage>
        <taxon>Eukaryota</taxon>
        <taxon>Metazoa</taxon>
        <taxon>Spiralia</taxon>
        <taxon>Lophotrochozoa</taxon>
        <taxon>Mollusca</taxon>
        <taxon>Gastropoda</taxon>
        <taxon>Heterobranchia</taxon>
        <taxon>Euthyneura</taxon>
        <taxon>Panpulmonata</taxon>
        <taxon>Sacoglossa</taxon>
        <taxon>Placobranchoidea</taxon>
        <taxon>Plakobranchidae</taxon>
        <taxon>Elysia</taxon>
    </lineage>
</organism>
<feature type="compositionally biased region" description="Basic residues" evidence="1">
    <location>
        <begin position="1"/>
        <end position="10"/>
    </location>
</feature>
<accession>A0AAE0ZHZ0</accession>
<dbReference type="EMBL" id="JAWDGP010003905">
    <property type="protein sequence ID" value="KAK3769570.1"/>
    <property type="molecule type" value="Genomic_DNA"/>
</dbReference>
<gene>
    <name evidence="2" type="ORF">RRG08_044765</name>
</gene>
<evidence type="ECO:0000256" key="1">
    <source>
        <dbReference type="SAM" id="MobiDB-lite"/>
    </source>
</evidence>